<dbReference type="Proteomes" id="UP000530234">
    <property type="component" value="Unassembled WGS sequence"/>
</dbReference>
<dbReference type="AlphaFoldDB" id="A0A7W3T0A6"/>
<keyword evidence="2" id="KW-1185">Reference proteome</keyword>
<accession>A0A7W3T0A6</accession>
<gene>
    <name evidence="1" type="ORF">FOE67_03290</name>
</gene>
<comment type="caution">
    <text evidence="1">The sequence shown here is derived from an EMBL/GenBank/DDBJ whole genome shotgun (WGS) entry which is preliminary data.</text>
</comment>
<name>A0A7W3T0A6_9ACTN</name>
<sequence length="60" mass="7122">MKFSLGEFRTEITRLTRSIVALAYRSATDLPSLHLRFLSRQLAERRRQVDIPRRRLPPKT</sequence>
<reference evidence="2" key="1">
    <citation type="submission" date="2019-10" db="EMBL/GenBank/DDBJ databases">
        <title>Streptomyces sp. nov., a novel actinobacterium isolated from alkaline environment.</title>
        <authorList>
            <person name="Golinska P."/>
        </authorList>
    </citation>
    <scope>NUCLEOTIDE SEQUENCE [LARGE SCALE GENOMIC DNA]</scope>
    <source>
        <strain evidence="2">DSM 42108</strain>
    </source>
</reference>
<proteinExistence type="predicted"/>
<evidence type="ECO:0000313" key="1">
    <source>
        <dbReference type="EMBL" id="MBB0228557.1"/>
    </source>
</evidence>
<evidence type="ECO:0000313" key="2">
    <source>
        <dbReference type="Proteomes" id="UP000530234"/>
    </source>
</evidence>
<dbReference type="RefSeq" id="WP_182660225.1">
    <property type="nucleotide sequence ID" value="NZ_VKHS01000034.1"/>
</dbReference>
<dbReference type="EMBL" id="VKHS01000034">
    <property type="protein sequence ID" value="MBB0228557.1"/>
    <property type="molecule type" value="Genomic_DNA"/>
</dbReference>
<protein>
    <submittedName>
        <fullName evidence="1">Uncharacterized protein</fullName>
    </submittedName>
</protein>
<organism evidence="1 2">
    <name type="scientific">Streptomyces calidiresistens</name>
    <dbReference type="NCBI Taxonomy" id="1485586"/>
    <lineage>
        <taxon>Bacteria</taxon>
        <taxon>Bacillati</taxon>
        <taxon>Actinomycetota</taxon>
        <taxon>Actinomycetes</taxon>
        <taxon>Kitasatosporales</taxon>
        <taxon>Streptomycetaceae</taxon>
        <taxon>Streptomyces</taxon>
    </lineage>
</organism>